<protein>
    <recommendedName>
        <fullName evidence="5">HTH arsR-type domain-containing protein</fullName>
    </recommendedName>
</protein>
<dbReference type="STRING" id="314260.PB2503_02317"/>
<dbReference type="GO" id="GO:0003700">
    <property type="term" value="F:DNA-binding transcription factor activity"/>
    <property type="evidence" value="ECO:0007669"/>
    <property type="project" value="InterPro"/>
</dbReference>
<dbReference type="Gene3D" id="3.40.50.150">
    <property type="entry name" value="Vaccinia Virus protein VP39"/>
    <property type="match status" value="1"/>
</dbReference>
<dbReference type="HOGENOM" id="CLU_063642_0_0_5"/>
<dbReference type="InterPro" id="IPR051081">
    <property type="entry name" value="HTH_MetalResp_TranReg"/>
</dbReference>
<dbReference type="InterPro" id="IPR001845">
    <property type="entry name" value="HTH_ArsR_DNA-bd_dom"/>
</dbReference>
<dbReference type="eggNOG" id="COG0640">
    <property type="taxonomic scope" value="Bacteria"/>
</dbReference>
<evidence type="ECO:0000256" key="2">
    <source>
        <dbReference type="ARBA" id="ARBA00023015"/>
    </source>
</evidence>
<dbReference type="CDD" id="cd02440">
    <property type="entry name" value="AdoMet_MTases"/>
    <property type="match status" value="1"/>
</dbReference>
<dbReference type="InterPro" id="IPR011991">
    <property type="entry name" value="ArsR-like_HTH"/>
</dbReference>
<evidence type="ECO:0000256" key="3">
    <source>
        <dbReference type="ARBA" id="ARBA00023125"/>
    </source>
</evidence>
<dbReference type="PANTHER" id="PTHR33154:SF18">
    <property type="entry name" value="ARSENICAL RESISTANCE OPERON REPRESSOR"/>
    <property type="match status" value="1"/>
</dbReference>
<dbReference type="OrthoDB" id="9789575at2"/>
<evidence type="ECO:0000256" key="1">
    <source>
        <dbReference type="ARBA" id="ARBA00022849"/>
    </source>
</evidence>
<dbReference type="InterPro" id="IPR029063">
    <property type="entry name" value="SAM-dependent_MTases_sf"/>
</dbReference>
<reference evidence="6 7" key="2">
    <citation type="journal article" date="2011" name="J. Bacteriol.">
        <title>Complete genome sequence of strain HTCC2503T of Parvularcula bermudensis, the type species of the order "Parvularculales" in the class Alphaproteobacteria.</title>
        <authorList>
            <person name="Oh H.M."/>
            <person name="Kang I."/>
            <person name="Vergin K.L."/>
            <person name="Kang D."/>
            <person name="Rhee K.H."/>
            <person name="Giovannoni S.J."/>
            <person name="Cho J.C."/>
        </authorList>
    </citation>
    <scope>NUCLEOTIDE SEQUENCE [LARGE SCALE GENOMIC DNA]</scope>
    <source>
        <strain evidence="7">ATCC BAA-594 / HTCC2503 / KCTC 12087</strain>
    </source>
</reference>
<accession>E0TCA8</accession>
<sequence length="333" mass="36050">MGDAVSSFAHTLSALRAAGEHSRLRLLLLLHKGELTVTELTSLLGQSQPRVSRHLKVLAEAGLVERFQEGTWVFYRLAPGAVDSAIAPIFAPGGVALLDEDQAAFEDIQSRRAALAAAYFAEKAEEWEDLRRRHIPETEIETALLSMAPDEVDVFLDLGTGTGQMLSVFADRCQSGIGVDVSPEMLMIARSRVLASGAGHLQLRRGDFLVDPLPQGVDLVCLHHVLHFLAAPEAAIGVAAKALGARGQILIADFAPHDHEDLREAHAHRRLGFSSAEIAEWGARHRLVLTDDRELAAPLSGGLVTKLWRLEKAPSAARAAAPLPEVKRDNVVR</sequence>
<dbReference type="PANTHER" id="PTHR33154">
    <property type="entry name" value="TRANSCRIPTIONAL REGULATOR, ARSR FAMILY"/>
    <property type="match status" value="1"/>
</dbReference>
<dbReference type="NCBIfam" id="NF033788">
    <property type="entry name" value="HTH_metalloreg"/>
    <property type="match status" value="1"/>
</dbReference>
<dbReference type="PRINTS" id="PR00778">
    <property type="entry name" value="HTHARSR"/>
</dbReference>
<dbReference type="EMBL" id="CP002156">
    <property type="protein sequence ID" value="ADM08541.1"/>
    <property type="molecule type" value="Genomic_DNA"/>
</dbReference>
<name>E0TCA8_PARBH</name>
<dbReference type="Pfam" id="PF08241">
    <property type="entry name" value="Methyltransf_11"/>
    <property type="match status" value="1"/>
</dbReference>
<keyword evidence="1" id="KW-0059">Arsenical resistance</keyword>
<dbReference type="GO" id="GO:0003677">
    <property type="term" value="F:DNA binding"/>
    <property type="evidence" value="ECO:0007669"/>
    <property type="project" value="UniProtKB-KW"/>
</dbReference>
<organism evidence="6 7">
    <name type="scientific">Parvularcula bermudensis (strain ATCC BAA-594 / HTCC2503 / KCTC 12087)</name>
    <dbReference type="NCBI Taxonomy" id="314260"/>
    <lineage>
        <taxon>Bacteria</taxon>
        <taxon>Pseudomonadati</taxon>
        <taxon>Pseudomonadota</taxon>
        <taxon>Alphaproteobacteria</taxon>
        <taxon>Parvularculales</taxon>
        <taxon>Parvularculaceae</taxon>
        <taxon>Parvularcula</taxon>
    </lineage>
</organism>
<reference evidence="7" key="1">
    <citation type="submission" date="2010-08" db="EMBL/GenBank/DDBJ databases">
        <title>Genome sequence of Parvularcula bermudensis HTCC2503.</title>
        <authorList>
            <person name="Kang D.-M."/>
            <person name="Oh H.-M."/>
            <person name="Cho J.-C."/>
        </authorList>
    </citation>
    <scope>NUCLEOTIDE SEQUENCE [LARGE SCALE GENOMIC DNA]</scope>
    <source>
        <strain evidence="7">ATCC BAA-594 / HTCC2503 / KCTC 12087</strain>
    </source>
</reference>
<dbReference type="GO" id="GO:0046685">
    <property type="term" value="P:response to arsenic-containing substance"/>
    <property type="evidence" value="ECO:0007669"/>
    <property type="project" value="UniProtKB-KW"/>
</dbReference>
<dbReference type="SUPFAM" id="SSF46785">
    <property type="entry name" value="Winged helix' DNA-binding domain"/>
    <property type="match status" value="1"/>
</dbReference>
<dbReference type="Gene3D" id="1.10.10.10">
    <property type="entry name" value="Winged helix-like DNA-binding domain superfamily/Winged helix DNA-binding domain"/>
    <property type="match status" value="1"/>
</dbReference>
<dbReference type="AlphaFoldDB" id="E0TCA8"/>
<dbReference type="RefSeq" id="WP_013299515.1">
    <property type="nucleotide sequence ID" value="NC_014414.1"/>
</dbReference>
<evidence type="ECO:0000259" key="5">
    <source>
        <dbReference type="PROSITE" id="PS50987"/>
    </source>
</evidence>
<dbReference type="SUPFAM" id="SSF53335">
    <property type="entry name" value="S-adenosyl-L-methionine-dependent methyltransferases"/>
    <property type="match status" value="1"/>
</dbReference>
<dbReference type="PROSITE" id="PS50987">
    <property type="entry name" value="HTH_ARSR_2"/>
    <property type="match status" value="1"/>
</dbReference>
<evidence type="ECO:0000313" key="7">
    <source>
        <dbReference type="Proteomes" id="UP000001302"/>
    </source>
</evidence>
<keyword evidence="3" id="KW-0238">DNA-binding</keyword>
<dbReference type="Pfam" id="PF01022">
    <property type="entry name" value="HTH_5"/>
    <property type="match status" value="1"/>
</dbReference>
<dbReference type="eggNOG" id="COG0500">
    <property type="taxonomic scope" value="Bacteria"/>
</dbReference>
<dbReference type="SMART" id="SM00418">
    <property type="entry name" value="HTH_ARSR"/>
    <property type="match status" value="1"/>
</dbReference>
<dbReference type="GO" id="GO:0008757">
    <property type="term" value="F:S-adenosylmethionine-dependent methyltransferase activity"/>
    <property type="evidence" value="ECO:0007669"/>
    <property type="project" value="InterPro"/>
</dbReference>
<evidence type="ECO:0000313" key="6">
    <source>
        <dbReference type="EMBL" id="ADM08541.1"/>
    </source>
</evidence>
<proteinExistence type="predicted"/>
<dbReference type="Proteomes" id="UP000001302">
    <property type="component" value="Chromosome"/>
</dbReference>
<dbReference type="InterPro" id="IPR013216">
    <property type="entry name" value="Methyltransf_11"/>
</dbReference>
<dbReference type="KEGG" id="pbr:PB2503_02317"/>
<feature type="domain" description="HTH arsR-type" evidence="5">
    <location>
        <begin position="3"/>
        <end position="97"/>
    </location>
</feature>
<keyword evidence="2" id="KW-0805">Transcription regulation</keyword>
<keyword evidence="4" id="KW-0804">Transcription</keyword>
<dbReference type="InterPro" id="IPR036388">
    <property type="entry name" value="WH-like_DNA-bd_sf"/>
</dbReference>
<dbReference type="CDD" id="cd00090">
    <property type="entry name" value="HTH_ARSR"/>
    <property type="match status" value="1"/>
</dbReference>
<dbReference type="InterPro" id="IPR036390">
    <property type="entry name" value="WH_DNA-bd_sf"/>
</dbReference>
<gene>
    <name evidence="6" type="ordered locus">PB2503_02317</name>
</gene>
<evidence type="ECO:0000256" key="4">
    <source>
        <dbReference type="ARBA" id="ARBA00023163"/>
    </source>
</evidence>
<keyword evidence="7" id="KW-1185">Reference proteome</keyword>